<keyword evidence="8" id="KW-1185">Reference proteome</keyword>
<evidence type="ECO:0000313" key="8">
    <source>
        <dbReference type="Proteomes" id="UP000704467"/>
    </source>
</evidence>
<keyword evidence="2" id="KW-0863">Zinc-finger</keyword>
<comment type="caution">
    <text evidence="7">The sequence shown here is derived from an EMBL/GenBank/DDBJ whole genome shotgun (WGS) entry which is preliminary data.</text>
</comment>
<evidence type="ECO:0000256" key="4">
    <source>
        <dbReference type="PROSITE-ProRule" id="PRU00510"/>
    </source>
</evidence>
<keyword evidence="1" id="KW-0479">Metal-binding</keyword>
<evidence type="ECO:0000313" key="7">
    <source>
        <dbReference type="EMBL" id="NKC04272.1"/>
    </source>
</evidence>
<gene>
    <name evidence="7" type="ORF">HED55_16575</name>
</gene>
<dbReference type="InterPro" id="IPR000962">
    <property type="entry name" value="Znf_DskA_TraR"/>
</dbReference>
<dbReference type="Gene3D" id="1.20.120.910">
    <property type="entry name" value="DksA, coiled-coil domain"/>
    <property type="match status" value="1"/>
</dbReference>
<evidence type="ECO:0000256" key="2">
    <source>
        <dbReference type="ARBA" id="ARBA00022771"/>
    </source>
</evidence>
<organism evidence="7 8">
    <name type="scientific">Brucella haematophila</name>
    <dbReference type="NCBI Taxonomy" id="419474"/>
    <lineage>
        <taxon>Bacteria</taxon>
        <taxon>Pseudomonadati</taxon>
        <taxon>Pseudomonadota</taxon>
        <taxon>Alphaproteobacteria</taxon>
        <taxon>Hyphomicrobiales</taxon>
        <taxon>Brucellaceae</taxon>
        <taxon>Brucella/Ochrobactrum group</taxon>
        <taxon>Brucella</taxon>
    </lineage>
</organism>
<keyword evidence="3" id="KW-0862">Zinc</keyword>
<dbReference type="Proteomes" id="UP000704467">
    <property type="component" value="Unassembled WGS sequence"/>
</dbReference>
<feature type="region of interest" description="Disordered" evidence="5">
    <location>
        <begin position="103"/>
        <end position="129"/>
    </location>
</feature>
<feature type="zinc finger region" description="dksA C4-type" evidence="4">
    <location>
        <begin position="38"/>
        <end position="62"/>
    </location>
</feature>
<dbReference type="Pfam" id="PF01258">
    <property type="entry name" value="zf-dskA_traR"/>
    <property type="match status" value="1"/>
</dbReference>
<name>A0ABX1DMU0_9HYPH</name>
<accession>A0ABX1DMU0</accession>
<dbReference type="EMBL" id="JAAVLN010000002">
    <property type="protein sequence ID" value="NKC04272.1"/>
    <property type="molecule type" value="Genomic_DNA"/>
</dbReference>
<dbReference type="SUPFAM" id="SSF57716">
    <property type="entry name" value="Glucocorticoid receptor-like (DNA-binding domain)"/>
    <property type="match status" value="1"/>
</dbReference>
<evidence type="ECO:0000256" key="5">
    <source>
        <dbReference type="SAM" id="MobiDB-lite"/>
    </source>
</evidence>
<protein>
    <recommendedName>
        <fullName evidence="6">Zinc finger DksA/TraR C4-type domain-containing protein</fullName>
    </recommendedName>
</protein>
<feature type="domain" description="Zinc finger DksA/TraR C4-type" evidence="6">
    <location>
        <begin position="37"/>
        <end position="68"/>
    </location>
</feature>
<reference evidence="7 8" key="1">
    <citation type="submission" date="2020-03" db="EMBL/GenBank/DDBJ databases">
        <title>Whole genome sequencing of clinical and environmental type strains of Ochrobactrum.</title>
        <authorList>
            <person name="Dharne M."/>
        </authorList>
    </citation>
    <scope>NUCLEOTIDE SEQUENCE [LARGE SCALE GENOMIC DNA]</scope>
    <source>
        <strain evidence="7 8">CIP 109452</strain>
    </source>
</reference>
<evidence type="ECO:0000259" key="6">
    <source>
        <dbReference type="Pfam" id="PF01258"/>
    </source>
</evidence>
<proteinExistence type="predicted"/>
<sequence length="129" mass="13909">MEAGNRAHELADLRAEQERDAGIAAASAALIGDGSDICVRCGEEIEPERLAALPSARRCVDCQSKLEREQSRGVVNAGEYLTRPDRAAHQFLAGGCGLPWSGQRLHRQGREGDIRQGFGSRASPVKGRE</sequence>
<dbReference type="PROSITE" id="PS51128">
    <property type="entry name" value="ZF_DKSA_2"/>
    <property type="match status" value="1"/>
</dbReference>
<evidence type="ECO:0000256" key="3">
    <source>
        <dbReference type="ARBA" id="ARBA00022833"/>
    </source>
</evidence>
<evidence type="ECO:0000256" key="1">
    <source>
        <dbReference type="ARBA" id="ARBA00022723"/>
    </source>
</evidence>